<dbReference type="GO" id="GO:0004674">
    <property type="term" value="F:protein serine/threonine kinase activity"/>
    <property type="evidence" value="ECO:0007669"/>
    <property type="project" value="UniProtKB-KW"/>
</dbReference>
<dbReference type="InterPro" id="IPR051809">
    <property type="entry name" value="Plant_receptor-like_S/T_kinase"/>
</dbReference>
<keyword evidence="9" id="KW-0808">Transferase</keyword>
<feature type="signal peptide" evidence="24">
    <location>
        <begin position="1"/>
        <end position="18"/>
    </location>
</feature>
<dbReference type="InterPro" id="IPR011009">
    <property type="entry name" value="Kinase-like_dom_sf"/>
</dbReference>
<evidence type="ECO:0000256" key="5">
    <source>
        <dbReference type="ARBA" id="ARBA00022475"/>
    </source>
</evidence>
<dbReference type="AlphaFoldDB" id="A0ABD3JR94"/>
<dbReference type="Pfam" id="PF07714">
    <property type="entry name" value="PK_Tyr_Ser-Thr"/>
    <property type="match status" value="1"/>
</dbReference>
<comment type="similarity">
    <text evidence="3">Belongs to the protein kinase superfamily. Ser/Thr protein kinase family.</text>
</comment>
<keyword evidence="5" id="KW-1003">Cell membrane</keyword>
<dbReference type="PRINTS" id="PR00019">
    <property type="entry name" value="LEURICHRPT"/>
</dbReference>
<keyword evidence="13 22" id="KW-0547">Nucleotide-binding</keyword>
<protein>
    <recommendedName>
        <fullName evidence="4">non-specific serine/threonine protein kinase</fullName>
        <ecNumber evidence="4">2.7.11.1</ecNumber>
    </recommendedName>
</protein>
<dbReference type="EC" id="2.7.11.1" evidence="4"/>
<evidence type="ECO:0000259" key="25">
    <source>
        <dbReference type="PROSITE" id="PS50011"/>
    </source>
</evidence>
<evidence type="ECO:0000256" key="18">
    <source>
        <dbReference type="ARBA" id="ARBA00023170"/>
    </source>
</evidence>
<keyword evidence="7" id="KW-0597">Phosphoprotein</keyword>
<dbReference type="GO" id="GO:0005886">
    <property type="term" value="C:plasma membrane"/>
    <property type="evidence" value="ECO:0007669"/>
    <property type="project" value="UniProtKB-SubCell"/>
</dbReference>
<evidence type="ECO:0000256" key="15">
    <source>
        <dbReference type="ARBA" id="ARBA00022840"/>
    </source>
</evidence>
<gene>
    <name evidence="26" type="ORF">ACJRO7_027204</name>
</gene>
<dbReference type="Pfam" id="PF08263">
    <property type="entry name" value="LRRNT_2"/>
    <property type="match status" value="1"/>
</dbReference>
<dbReference type="SMART" id="SM00220">
    <property type="entry name" value="S_TKc"/>
    <property type="match status" value="1"/>
</dbReference>
<name>A0ABD3JR94_EUCGL</name>
<organism evidence="26 27">
    <name type="scientific">Eucalyptus globulus</name>
    <name type="common">Tasmanian blue gum</name>
    <dbReference type="NCBI Taxonomy" id="34317"/>
    <lineage>
        <taxon>Eukaryota</taxon>
        <taxon>Viridiplantae</taxon>
        <taxon>Streptophyta</taxon>
        <taxon>Embryophyta</taxon>
        <taxon>Tracheophyta</taxon>
        <taxon>Spermatophyta</taxon>
        <taxon>Magnoliopsida</taxon>
        <taxon>eudicotyledons</taxon>
        <taxon>Gunneridae</taxon>
        <taxon>Pentapetalae</taxon>
        <taxon>rosids</taxon>
        <taxon>malvids</taxon>
        <taxon>Myrtales</taxon>
        <taxon>Myrtaceae</taxon>
        <taxon>Myrtoideae</taxon>
        <taxon>Eucalypteae</taxon>
        <taxon>Eucalyptus</taxon>
    </lineage>
</organism>
<dbReference type="FunFam" id="3.80.10.10:FF:000288">
    <property type="entry name" value="LRR receptor-like serine/threonine-protein kinase EFR"/>
    <property type="match status" value="1"/>
</dbReference>
<dbReference type="SUPFAM" id="SSF52058">
    <property type="entry name" value="L domain-like"/>
    <property type="match status" value="1"/>
</dbReference>
<dbReference type="FunFam" id="3.80.10.10:FF:000676">
    <property type="entry name" value="LRR receptor-like serine/threonine-protein kinase FLS2"/>
    <property type="match status" value="1"/>
</dbReference>
<dbReference type="InterPro" id="IPR017441">
    <property type="entry name" value="Protein_kinase_ATP_BS"/>
</dbReference>
<dbReference type="Gene3D" id="3.80.10.10">
    <property type="entry name" value="Ribonuclease Inhibitor"/>
    <property type="match status" value="4"/>
</dbReference>
<evidence type="ECO:0000256" key="19">
    <source>
        <dbReference type="ARBA" id="ARBA00023180"/>
    </source>
</evidence>
<keyword evidence="19" id="KW-0325">Glycoprotein</keyword>
<evidence type="ECO:0000256" key="9">
    <source>
        <dbReference type="ARBA" id="ARBA00022679"/>
    </source>
</evidence>
<dbReference type="PROSITE" id="PS00107">
    <property type="entry name" value="PROTEIN_KINASE_ATP"/>
    <property type="match status" value="1"/>
</dbReference>
<dbReference type="Pfam" id="PF00560">
    <property type="entry name" value="LRR_1"/>
    <property type="match status" value="6"/>
</dbReference>
<evidence type="ECO:0000256" key="21">
    <source>
        <dbReference type="ARBA" id="ARBA00048679"/>
    </source>
</evidence>
<dbReference type="Gene3D" id="1.10.510.10">
    <property type="entry name" value="Transferase(Phosphotransferase) domain 1"/>
    <property type="match status" value="1"/>
</dbReference>
<dbReference type="SUPFAM" id="SSF52047">
    <property type="entry name" value="RNI-like"/>
    <property type="match status" value="1"/>
</dbReference>
<dbReference type="InterPro" id="IPR000719">
    <property type="entry name" value="Prot_kinase_dom"/>
</dbReference>
<evidence type="ECO:0000256" key="3">
    <source>
        <dbReference type="ARBA" id="ARBA00008684"/>
    </source>
</evidence>
<keyword evidence="8" id="KW-0433">Leucine-rich repeat</keyword>
<keyword evidence="6" id="KW-0723">Serine/threonine-protein kinase</keyword>
<evidence type="ECO:0000256" key="14">
    <source>
        <dbReference type="ARBA" id="ARBA00022777"/>
    </source>
</evidence>
<evidence type="ECO:0000256" key="6">
    <source>
        <dbReference type="ARBA" id="ARBA00022527"/>
    </source>
</evidence>
<evidence type="ECO:0000256" key="11">
    <source>
        <dbReference type="ARBA" id="ARBA00022729"/>
    </source>
</evidence>
<evidence type="ECO:0000256" key="10">
    <source>
        <dbReference type="ARBA" id="ARBA00022692"/>
    </source>
</evidence>
<keyword evidence="14" id="KW-0418">Kinase</keyword>
<comment type="caution">
    <text evidence="26">The sequence shown here is derived from an EMBL/GenBank/DDBJ whole genome shotgun (WGS) entry which is preliminary data.</text>
</comment>
<feature type="chain" id="PRO_5044770113" description="non-specific serine/threonine protein kinase" evidence="24">
    <location>
        <begin position="19"/>
        <end position="1007"/>
    </location>
</feature>
<keyword evidence="16 23" id="KW-1133">Transmembrane helix</keyword>
<dbReference type="FunFam" id="3.30.200.20:FF:000432">
    <property type="entry name" value="LRR receptor-like serine/threonine-protein kinase EFR"/>
    <property type="match status" value="1"/>
</dbReference>
<dbReference type="CDD" id="cd14066">
    <property type="entry name" value="STKc_IRAK"/>
    <property type="match status" value="1"/>
</dbReference>
<evidence type="ECO:0000256" key="12">
    <source>
        <dbReference type="ARBA" id="ARBA00022737"/>
    </source>
</evidence>
<evidence type="ECO:0000256" key="13">
    <source>
        <dbReference type="ARBA" id="ARBA00022741"/>
    </source>
</evidence>
<reference evidence="26 27" key="1">
    <citation type="submission" date="2024-11" db="EMBL/GenBank/DDBJ databases">
        <title>Chromosome-level genome assembly of Eucalyptus globulus Labill. provides insights into its genome evolution.</title>
        <authorList>
            <person name="Li X."/>
        </authorList>
    </citation>
    <scope>NUCLEOTIDE SEQUENCE [LARGE SCALE GENOMIC DNA]</scope>
    <source>
        <strain evidence="26">CL2024</strain>
        <tissue evidence="26">Fresh tender leaves</tissue>
    </source>
</reference>
<keyword evidence="12" id="KW-0677">Repeat</keyword>
<dbReference type="InterPro" id="IPR013210">
    <property type="entry name" value="LRR_N_plant-typ"/>
</dbReference>
<comment type="catalytic activity">
    <reaction evidence="20">
        <text>L-threonyl-[protein] + ATP = O-phospho-L-threonyl-[protein] + ADP + H(+)</text>
        <dbReference type="Rhea" id="RHEA:46608"/>
        <dbReference type="Rhea" id="RHEA-COMP:11060"/>
        <dbReference type="Rhea" id="RHEA-COMP:11605"/>
        <dbReference type="ChEBI" id="CHEBI:15378"/>
        <dbReference type="ChEBI" id="CHEBI:30013"/>
        <dbReference type="ChEBI" id="CHEBI:30616"/>
        <dbReference type="ChEBI" id="CHEBI:61977"/>
        <dbReference type="ChEBI" id="CHEBI:456216"/>
        <dbReference type="EC" id="2.7.11.1"/>
    </reaction>
</comment>
<keyword evidence="18" id="KW-0675">Receptor</keyword>
<evidence type="ECO:0000256" key="22">
    <source>
        <dbReference type="PROSITE-ProRule" id="PRU10141"/>
    </source>
</evidence>
<evidence type="ECO:0000256" key="8">
    <source>
        <dbReference type="ARBA" id="ARBA00022614"/>
    </source>
</evidence>
<keyword evidence="17 23" id="KW-0472">Membrane</keyword>
<evidence type="ECO:0000256" key="16">
    <source>
        <dbReference type="ARBA" id="ARBA00022989"/>
    </source>
</evidence>
<feature type="transmembrane region" description="Helical" evidence="23">
    <location>
        <begin position="643"/>
        <end position="664"/>
    </location>
</feature>
<sequence>MGKLLFLILNSALLWCWSSMISPSACLQNQTDRLALASFKNAIHKDPFGVLSSWNDSTHHCEWHGIVCSKGHPGRVISLILISHGLEGFLSPHIGNLSFLRVMVLQNNSFSSEIPSQIGNLLQLHRLILSNNSFGGLIPSNLSRCLNLCILDLIDNQLVGGIHSNLGSLPRLEILDLAKNRLVGPIPPSIGNLSQLLELSLGENAFHGEIPKDFSRLKRLEVLLLGLNKLTGEIPPGIFNISSLRDFFVGWNQLWGSFPSDIGNTLPSLYCLGASHNLLTGTIPSSLTNATSLEKLLLYNNSFHGPIPKTLGRLKYLKFFVLGLNQLQDDLSFISSLANCSSLDTLTVESNLIHGWLPTSISNLSSSLNRIFMANNHIQGTIPSALRNLYNLSVLSLENNLLTGCIPDSIGALHSLQGLSLSRNMFTGEVPSSIGNITSLYILDLATNNFHGFIPQSLGNCKQLITLDFSNNSLIGLVPVEMMGLSSLSIIFSLAHNKLSGSLPLQVGSLINLAELDLSYNRLTGLIPASISDCLRLEWLYLEANSFHGQIPKGLRPLRGLQELDLSNNNFAGPIPSFLAELSLLTYLNLSFNELEGQVPEGGVFLNVSAVSVSENSELCGGAPGLKLPLCKLPSSNKSSTTMIFVVAISLLCSAFLLLSVFWYHKKKQTRTDASTSFSLEHQFLRISYEELLRATDKFSEINLIGKGTYGTVYKGILDGNATVAVKVLHLTQRGALRSFFSECQTLGAIRHRNLVKILSVYSGMDFRGNDFKALIYEFMANESLEEWLHPQTIGQDDERGESRNLRLVQRLHIAIDIATAIEYLHKGCYPAIVHGDLKPSNVLLNNDMVAQVGDFGLAKIISTMSVEAIGVQDQGSSTSTAVRGSIGYVPPEYGMGNEVSTLGDAYSYGILLLEIFTGKRPTEEAFGHNLNLHSFVQMALPDQAMDIVDLRLWSEVGDQQQEIKIKDCIISIFKLGVACSMESPSDRMDMTEAIGKLYSIKASYEG</sequence>
<accession>A0ABD3JR94</accession>
<dbReference type="FunFam" id="1.10.510.10:FF:000358">
    <property type="entry name" value="Putative leucine-rich repeat receptor-like serine/threonine-protein kinase"/>
    <property type="match status" value="1"/>
</dbReference>
<evidence type="ECO:0000256" key="1">
    <source>
        <dbReference type="ARBA" id="ARBA00004162"/>
    </source>
</evidence>
<evidence type="ECO:0000313" key="26">
    <source>
        <dbReference type="EMBL" id="KAL3730160.1"/>
    </source>
</evidence>
<dbReference type="InterPro" id="IPR032675">
    <property type="entry name" value="LRR_dom_sf"/>
</dbReference>
<dbReference type="PROSITE" id="PS00108">
    <property type="entry name" value="PROTEIN_KINASE_ST"/>
    <property type="match status" value="1"/>
</dbReference>
<evidence type="ECO:0000256" key="7">
    <source>
        <dbReference type="ARBA" id="ARBA00022553"/>
    </source>
</evidence>
<evidence type="ECO:0000256" key="23">
    <source>
        <dbReference type="SAM" id="Phobius"/>
    </source>
</evidence>
<keyword evidence="15 22" id="KW-0067">ATP-binding</keyword>
<keyword evidence="27" id="KW-1185">Reference proteome</keyword>
<dbReference type="InterPro" id="IPR001611">
    <property type="entry name" value="Leu-rich_rpt"/>
</dbReference>
<evidence type="ECO:0000256" key="24">
    <source>
        <dbReference type="SAM" id="SignalP"/>
    </source>
</evidence>
<dbReference type="InterPro" id="IPR003591">
    <property type="entry name" value="Leu-rich_rpt_typical-subtyp"/>
</dbReference>
<dbReference type="Gene3D" id="3.30.200.20">
    <property type="entry name" value="Phosphorylase Kinase, domain 1"/>
    <property type="match status" value="1"/>
</dbReference>
<evidence type="ECO:0000313" key="27">
    <source>
        <dbReference type="Proteomes" id="UP001634007"/>
    </source>
</evidence>
<evidence type="ECO:0000256" key="4">
    <source>
        <dbReference type="ARBA" id="ARBA00012513"/>
    </source>
</evidence>
<dbReference type="EMBL" id="JBJKBG010000007">
    <property type="protein sequence ID" value="KAL3730160.1"/>
    <property type="molecule type" value="Genomic_DNA"/>
</dbReference>
<evidence type="ECO:0000256" key="20">
    <source>
        <dbReference type="ARBA" id="ARBA00047899"/>
    </source>
</evidence>
<proteinExistence type="inferred from homology"/>
<comment type="catalytic activity">
    <reaction evidence="21">
        <text>L-seryl-[protein] + ATP = O-phospho-L-seryl-[protein] + ADP + H(+)</text>
        <dbReference type="Rhea" id="RHEA:17989"/>
        <dbReference type="Rhea" id="RHEA-COMP:9863"/>
        <dbReference type="Rhea" id="RHEA-COMP:11604"/>
        <dbReference type="ChEBI" id="CHEBI:15378"/>
        <dbReference type="ChEBI" id="CHEBI:29999"/>
        <dbReference type="ChEBI" id="CHEBI:30616"/>
        <dbReference type="ChEBI" id="CHEBI:83421"/>
        <dbReference type="ChEBI" id="CHEBI:456216"/>
        <dbReference type="EC" id="2.7.11.1"/>
    </reaction>
</comment>
<dbReference type="GO" id="GO:0005524">
    <property type="term" value="F:ATP binding"/>
    <property type="evidence" value="ECO:0007669"/>
    <property type="project" value="UniProtKB-UniRule"/>
</dbReference>
<evidence type="ECO:0000256" key="2">
    <source>
        <dbReference type="ARBA" id="ARBA00004479"/>
    </source>
</evidence>
<dbReference type="SMART" id="SM00369">
    <property type="entry name" value="LRR_TYP"/>
    <property type="match status" value="8"/>
</dbReference>
<keyword evidence="10 23" id="KW-0812">Transmembrane</keyword>
<dbReference type="Pfam" id="PF13855">
    <property type="entry name" value="LRR_8"/>
    <property type="match status" value="2"/>
</dbReference>
<dbReference type="PROSITE" id="PS50011">
    <property type="entry name" value="PROTEIN_KINASE_DOM"/>
    <property type="match status" value="1"/>
</dbReference>
<dbReference type="InterPro" id="IPR001245">
    <property type="entry name" value="Ser-Thr/Tyr_kinase_cat_dom"/>
</dbReference>
<dbReference type="SUPFAM" id="SSF56112">
    <property type="entry name" value="Protein kinase-like (PK-like)"/>
    <property type="match status" value="1"/>
</dbReference>
<evidence type="ECO:0000256" key="17">
    <source>
        <dbReference type="ARBA" id="ARBA00023136"/>
    </source>
</evidence>
<keyword evidence="11 24" id="KW-0732">Signal</keyword>
<dbReference type="PANTHER" id="PTHR27008">
    <property type="entry name" value="OS04G0122200 PROTEIN"/>
    <property type="match status" value="1"/>
</dbReference>
<dbReference type="InterPro" id="IPR008271">
    <property type="entry name" value="Ser/Thr_kinase_AS"/>
</dbReference>
<feature type="domain" description="Protein kinase" evidence="25">
    <location>
        <begin position="699"/>
        <end position="1000"/>
    </location>
</feature>
<dbReference type="FunFam" id="3.80.10.10:FF:000383">
    <property type="entry name" value="Leucine-rich repeat receptor protein kinase EMS1"/>
    <property type="match status" value="1"/>
</dbReference>
<dbReference type="Proteomes" id="UP001634007">
    <property type="component" value="Unassembled WGS sequence"/>
</dbReference>
<feature type="binding site" evidence="22">
    <location>
        <position position="727"/>
    </location>
    <ligand>
        <name>ATP</name>
        <dbReference type="ChEBI" id="CHEBI:30616"/>
    </ligand>
</feature>
<comment type="subcellular location">
    <subcellularLocation>
        <location evidence="1">Cell membrane</location>
        <topology evidence="1">Single-pass membrane protein</topology>
    </subcellularLocation>
    <subcellularLocation>
        <location evidence="2">Membrane</location>
        <topology evidence="2">Single-pass type I membrane protein</topology>
    </subcellularLocation>
</comment>
<dbReference type="PANTHER" id="PTHR27008:SF592">
    <property type="entry name" value="LEUCINE-RICH REPEAT RECEPTOR-LIKE PROTEIN KINASE FAMILY PROTEIN-RELATED"/>
    <property type="match status" value="1"/>
</dbReference>